<accession>A0AAV4P173</accession>
<keyword evidence="2" id="KW-1185">Reference proteome</keyword>
<name>A0AAV4P173_CAEEX</name>
<comment type="caution">
    <text evidence="1">The sequence shown here is derived from an EMBL/GenBank/DDBJ whole genome shotgun (WGS) entry which is preliminary data.</text>
</comment>
<dbReference type="EMBL" id="BPLR01003872">
    <property type="protein sequence ID" value="GIX89516.1"/>
    <property type="molecule type" value="Genomic_DNA"/>
</dbReference>
<dbReference type="Proteomes" id="UP001054945">
    <property type="component" value="Unassembled WGS sequence"/>
</dbReference>
<protein>
    <submittedName>
        <fullName evidence="1">Uncharacterized protein</fullName>
    </submittedName>
</protein>
<evidence type="ECO:0000313" key="2">
    <source>
        <dbReference type="Proteomes" id="UP001054945"/>
    </source>
</evidence>
<proteinExistence type="predicted"/>
<reference evidence="1 2" key="1">
    <citation type="submission" date="2021-06" db="EMBL/GenBank/DDBJ databases">
        <title>Caerostris extrusa draft genome.</title>
        <authorList>
            <person name="Kono N."/>
            <person name="Arakawa K."/>
        </authorList>
    </citation>
    <scope>NUCLEOTIDE SEQUENCE [LARGE SCALE GENOMIC DNA]</scope>
</reference>
<dbReference type="AlphaFoldDB" id="A0AAV4P173"/>
<sequence length="101" mass="12045">MPQQYDVDTTHQDSSPLDERLSSLVQVVKKDLVWQRRRQLFIFDNELVMMSSVLQSWYDKVGEYGRFVSPSRQTSVFLKRQNLKRVFHVLQCSSFQKRIGF</sequence>
<evidence type="ECO:0000313" key="1">
    <source>
        <dbReference type="EMBL" id="GIX89516.1"/>
    </source>
</evidence>
<gene>
    <name evidence="1" type="ORF">CEXT_383781</name>
</gene>
<organism evidence="1 2">
    <name type="scientific">Caerostris extrusa</name>
    <name type="common">Bark spider</name>
    <name type="synonym">Caerostris bankana</name>
    <dbReference type="NCBI Taxonomy" id="172846"/>
    <lineage>
        <taxon>Eukaryota</taxon>
        <taxon>Metazoa</taxon>
        <taxon>Ecdysozoa</taxon>
        <taxon>Arthropoda</taxon>
        <taxon>Chelicerata</taxon>
        <taxon>Arachnida</taxon>
        <taxon>Araneae</taxon>
        <taxon>Araneomorphae</taxon>
        <taxon>Entelegynae</taxon>
        <taxon>Araneoidea</taxon>
        <taxon>Araneidae</taxon>
        <taxon>Caerostris</taxon>
    </lineage>
</organism>